<feature type="domain" description="Acyl-CoA dehydrogenase/oxidase N-terminal" evidence="10">
    <location>
        <begin position="29"/>
        <end position="98"/>
    </location>
</feature>
<accession>A0A841Q537</accession>
<dbReference type="AlphaFoldDB" id="A0A841Q537"/>
<comment type="similarity">
    <text evidence="2 6">Belongs to the acyl-CoA dehydrogenase family.</text>
</comment>
<dbReference type="Gene3D" id="1.10.540.10">
    <property type="entry name" value="Acyl-CoA dehydrogenase/oxidase, N-terminal domain"/>
    <property type="match status" value="1"/>
</dbReference>
<keyword evidence="4 6" id="KW-0274">FAD</keyword>
<keyword evidence="3 6" id="KW-0285">Flavoprotein</keyword>
<evidence type="ECO:0000259" key="9">
    <source>
        <dbReference type="Pfam" id="PF02770"/>
    </source>
</evidence>
<evidence type="ECO:0000256" key="6">
    <source>
        <dbReference type="RuleBase" id="RU362125"/>
    </source>
</evidence>
<dbReference type="InterPro" id="IPR037069">
    <property type="entry name" value="AcylCoA_DH/ox_N_sf"/>
</dbReference>
<organism evidence="11 12">
    <name type="scientific">Salirhabdus euzebyi</name>
    <dbReference type="NCBI Taxonomy" id="394506"/>
    <lineage>
        <taxon>Bacteria</taxon>
        <taxon>Bacillati</taxon>
        <taxon>Bacillota</taxon>
        <taxon>Bacilli</taxon>
        <taxon>Bacillales</taxon>
        <taxon>Bacillaceae</taxon>
        <taxon>Salirhabdus</taxon>
    </lineage>
</organism>
<dbReference type="InterPro" id="IPR036250">
    <property type="entry name" value="AcylCo_DH-like_C"/>
</dbReference>
<dbReference type="SUPFAM" id="SSF56645">
    <property type="entry name" value="Acyl-CoA dehydrogenase NM domain-like"/>
    <property type="match status" value="1"/>
</dbReference>
<dbReference type="GO" id="GO:0003995">
    <property type="term" value="F:acyl-CoA dehydrogenase activity"/>
    <property type="evidence" value="ECO:0007669"/>
    <property type="project" value="TreeGrafter"/>
</dbReference>
<comment type="caution">
    <text evidence="11">The sequence shown here is derived from an EMBL/GenBank/DDBJ whole genome shotgun (WGS) entry which is preliminary data.</text>
</comment>
<evidence type="ECO:0000256" key="5">
    <source>
        <dbReference type="ARBA" id="ARBA00023002"/>
    </source>
</evidence>
<dbReference type="PANTHER" id="PTHR43884:SF25">
    <property type="entry name" value="ACYL-COA DEHYDROGENASE YDBM-RELATED"/>
    <property type="match status" value="1"/>
</dbReference>
<feature type="domain" description="Acyl-CoA oxidase/dehydrogenase middle" evidence="9">
    <location>
        <begin position="129"/>
        <end position="221"/>
    </location>
</feature>
<evidence type="ECO:0000256" key="4">
    <source>
        <dbReference type="ARBA" id="ARBA00022827"/>
    </source>
</evidence>
<sequence length="388" mass="43455">MANIFSPFIHNERQRDLWNLAHSLSVRAKSRRTEVDQQASFSEEMLRDLKEADYVTLTLPEKYNGKNISLYELLLVQEQLAVGDGSTALSIGWHLGVVKELADDQTWSADDFHRLAIEISEKKKIVNRAATEPATGSPTRGGRPETSATLEGDHYVINGRKSFTTMANVLDYFIVSAYVENKKAVGWFLIPNDVSGLTVEQTWDTLGMRGTGSDDLVLTNVKLPQEALVEIQSPKRVPKGWLLHIPACYLGIAIAARNDAIQFAKNYQPNSLKTTISEVPHVKQKIGEMDFELLQARHFMYAIAKKWDENPEERNLLGPELAAVKVSATNAALKVVDLAMRIVGGRGLSKDYSFEQYYRDVRAGIHNPPMEDMVIQMLAGRALENNQQ</sequence>
<evidence type="ECO:0000256" key="7">
    <source>
        <dbReference type="SAM" id="MobiDB-lite"/>
    </source>
</evidence>
<dbReference type="Gene3D" id="2.40.110.10">
    <property type="entry name" value="Butyryl-CoA Dehydrogenase, subunit A, domain 2"/>
    <property type="match status" value="1"/>
</dbReference>
<gene>
    <name evidence="11" type="ORF">HNQ94_001953</name>
</gene>
<dbReference type="PANTHER" id="PTHR43884">
    <property type="entry name" value="ACYL-COA DEHYDROGENASE"/>
    <property type="match status" value="1"/>
</dbReference>
<dbReference type="PIRSF" id="PIRSF016578">
    <property type="entry name" value="HsaA"/>
    <property type="match status" value="1"/>
</dbReference>
<dbReference type="Pfam" id="PF02771">
    <property type="entry name" value="Acyl-CoA_dh_N"/>
    <property type="match status" value="1"/>
</dbReference>
<comment type="cofactor">
    <cofactor evidence="1 6">
        <name>FAD</name>
        <dbReference type="ChEBI" id="CHEBI:57692"/>
    </cofactor>
</comment>
<dbReference type="CDD" id="cd00567">
    <property type="entry name" value="ACAD"/>
    <property type="match status" value="1"/>
</dbReference>
<dbReference type="GO" id="GO:0050660">
    <property type="term" value="F:flavin adenine dinucleotide binding"/>
    <property type="evidence" value="ECO:0007669"/>
    <property type="project" value="InterPro"/>
</dbReference>
<keyword evidence="12" id="KW-1185">Reference proteome</keyword>
<reference evidence="11 12" key="1">
    <citation type="submission" date="2020-08" db="EMBL/GenBank/DDBJ databases">
        <title>Genomic Encyclopedia of Type Strains, Phase IV (KMG-IV): sequencing the most valuable type-strain genomes for metagenomic binning, comparative biology and taxonomic classification.</title>
        <authorList>
            <person name="Goeker M."/>
        </authorList>
    </citation>
    <scope>NUCLEOTIDE SEQUENCE [LARGE SCALE GENOMIC DNA]</scope>
    <source>
        <strain evidence="11 12">DSM 19612</strain>
    </source>
</reference>
<evidence type="ECO:0000256" key="1">
    <source>
        <dbReference type="ARBA" id="ARBA00001974"/>
    </source>
</evidence>
<dbReference type="EMBL" id="JACHGH010000005">
    <property type="protein sequence ID" value="MBB6453504.1"/>
    <property type="molecule type" value="Genomic_DNA"/>
</dbReference>
<feature type="region of interest" description="Disordered" evidence="7">
    <location>
        <begin position="128"/>
        <end position="149"/>
    </location>
</feature>
<dbReference type="SUPFAM" id="SSF47203">
    <property type="entry name" value="Acyl-CoA dehydrogenase C-terminal domain-like"/>
    <property type="match status" value="1"/>
</dbReference>
<dbReference type="InterPro" id="IPR009075">
    <property type="entry name" value="AcylCo_DH/oxidase_C"/>
</dbReference>
<dbReference type="Pfam" id="PF02770">
    <property type="entry name" value="Acyl-CoA_dh_M"/>
    <property type="match status" value="1"/>
</dbReference>
<dbReference type="RefSeq" id="WP_174496142.1">
    <property type="nucleotide sequence ID" value="NZ_CADDWK010000006.1"/>
</dbReference>
<dbReference type="InterPro" id="IPR009100">
    <property type="entry name" value="AcylCoA_DH/oxidase_NM_dom_sf"/>
</dbReference>
<feature type="domain" description="Acyl-CoA dehydrogenase/oxidase C-terminal" evidence="8">
    <location>
        <begin position="246"/>
        <end position="363"/>
    </location>
</feature>
<dbReference type="InterPro" id="IPR006091">
    <property type="entry name" value="Acyl-CoA_Oxase/DH_mid-dom"/>
</dbReference>
<proteinExistence type="inferred from homology"/>
<evidence type="ECO:0000259" key="8">
    <source>
        <dbReference type="Pfam" id="PF00441"/>
    </source>
</evidence>
<dbReference type="Pfam" id="PF00441">
    <property type="entry name" value="Acyl-CoA_dh_1"/>
    <property type="match status" value="1"/>
</dbReference>
<protein>
    <submittedName>
        <fullName evidence="11">Alkylation response protein AidB-like acyl-CoA dehydrogenase</fullName>
    </submittedName>
</protein>
<evidence type="ECO:0000259" key="10">
    <source>
        <dbReference type="Pfam" id="PF02771"/>
    </source>
</evidence>
<evidence type="ECO:0000256" key="2">
    <source>
        <dbReference type="ARBA" id="ARBA00009347"/>
    </source>
</evidence>
<dbReference type="Proteomes" id="UP000581688">
    <property type="component" value="Unassembled WGS sequence"/>
</dbReference>
<evidence type="ECO:0000313" key="12">
    <source>
        <dbReference type="Proteomes" id="UP000581688"/>
    </source>
</evidence>
<dbReference type="InterPro" id="IPR046373">
    <property type="entry name" value="Acyl-CoA_Oxase/DH_mid-dom_sf"/>
</dbReference>
<evidence type="ECO:0000313" key="11">
    <source>
        <dbReference type="EMBL" id="MBB6453504.1"/>
    </source>
</evidence>
<dbReference type="InterPro" id="IPR013786">
    <property type="entry name" value="AcylCoA_DH/ox_N"/>
</dbReference>
<dbReference type="Gene3D" id="1.20.140.10">
    <property type="entry name" value="Butyryl-CoA Dehydrogenase, subunit A, domain 3"/>
    <property type="match status" value="1"/>
</dbReference>
<evidence type="ECO:0000256" key="3">
    <source>
        <dbReference type="ARBA" id="ARBA00022630"/>
    </source>
</evidence>
<name>A0A841Q537_9BACI</name>
<keyword evidence="5 6" id="KW-0560">Oxidoreductase</keyword>